<dbReference type="EMBL" id="FXTJ01000006">
    <property type="protein sequence ID" value="SMO87466.1"/>
    <property type="molecule type" value="Genomic_DNA"/>
</dbReference>
<dbReference type="Proteomes" id="UP000317484">
    <property type="component" value="Unassembled WGS sequence"/>
</dbReference>
<dbReference type="SUPFAM" id="SSF53335">
    <property type="entry name" value="S-adenosyl-L-methionine-dependent methyltransferases"/>
    <property type="match status" value="1"/>
</dbReference>
<keyword evidence="2" id="KW-0489">Methyltransferase</keyword>
<dbReference type="AlphaFoldDB" id="A0A521EU30"/>
<dbReference type="Gene3D" id="3.40.50.150">
    <property type="entry name" value="Vaccinia Virus protein VP39"/>
    <property type="match status" value="1"/>
</dbReference>
<name>A0A521EU30_9ACTN</name>
<proteinExistence type="predicted"/>
<accession>A0A521EU30</accession>
<dbReference type="InterPro" id="IPR029063">
    <property type="entry name" value="SAM-dependent_MTases_sf"/>
</dbReference>
<dbReference type="PANTHER" id="PTHR43591">
    <property type="entry name" value="METHYLTRANSFERASE"/>
    <property type="match status" value="1"/>
</dbReference>
<organism evidence="2 3">
    <name type="scientific">Geodermatophilus aquaeductus</name>
    <dbReference type="NCBI Taxonomy" id="1564161"/>
    <lineage>
        <taxon>Bacteria</taxon>
        <taxon>Bacillati</taxon>
        <taxon>Actinomycetota</taxon>
        <taxon>Actinomycetes</taxon>
        <taxon>Geodermatophilales</taxon>
        <taxon>Geodermatophilaceae</taxon>
        <taxon>Geodermatophilus</taxon>
    </lineage>
</organism>
<keyword evidence="3" id="KW-1185">Reference proteome</keyword>
<dbReference type="CDD" id="cd02440">
    <property type="entry name" value="AdoMet_MTases"/>
    <property type="match status" value="1"/>
</dbReference>
<dbReference type="GO" id="GO:0008757">
    <property type="term" value="F:S-adenosylmethionine-dependent methyltransferase activity"/>
    <property type="evidence" value="ECO:0007669"/>
    <property type="project" value="InterPro"/>
</dbReference>
<dbReference type="PANTHER" id="PTHR43591:SF24">
    <property type="entry name" value="2-METHOXY-6-POLYPRENYL-1,4-BENZOQUINOL METHYLASE, MITOCHONDRIAL"/>
    <property type="match status" value="1"/>
</dbReference>
<evidence type="ECO:0000313" key="3">
    <source>
        <dbReference type="Proteomes" id="UP000317484"/>
    </source>
</evidence>
<sequence length="264" mass="27861">MTQPAGTWASARAYEEYVGRWSRAVAALAVPALEVPPGSRWVDVGCGTGVVSGAVLEEAAPRLLVGVDSSAAFLAAAADRVRDPRAAFVAGDAAALPVGDATADAVVSGLVLNFLPDPRAALAEWRRVLRPGGALGLYVWDYAEGMQLMRVLWDAAAELDPAAADLDEGRRSVWCRPGPLRRLAESAGFEAVDVGAVDVPTVFRDLDDFWQPLLGGTGPAPAYVTGLAPDAREELRALVARRLHHRPDGSIPLVARAWLVLGRA</sequence>
<gene>
    <name evidence="2" type="ORF">SAMN06273567_10625</name>
</gene>
<dbReference type="Pfam" id="PF08241">
    <property type="entry name" value="Methyltransf_11"/>
    <property type="match status" value="1"/>
</dbReference>
<protein>
    <submittedName>
        <fullName evidence="2">Methyltransferase domain-containing protein</fullName>
    </submittedName>
</protein>
<dbReference type="GO" id="GO:0032259">
    <property type="term" value="P:methylation"/>
    <property type="evidence" value="ECO:0007669"/>
    <property type="project" value="UniProtKB-KW"/>
</dbReference>
<reference evidence="2 3" key="1">
    <citation type="submission" date="2017-05" db="EMBL/GenBank/DDBJ databases">
        <authorList>
            <person name="Varghese N."/>
            <person name="Submissions S."/>
        </authorList>
    </citation>
    <scope>NUCLEOTIDE SEQUENCE [LARGE SCALE GENOMIC DNA]</scope>
    <source>
        <strain evidence="2 3">DSM 46834</strain>
    </source>
</reference>
<evidence type="ECO:0000313" key="2">
    <source>
        <dbReference type="EMBL" id="SMO87466.1"/>
    </source>
</evidence>
<dbReference type="RefSeq" id="WP_221888228.1">
    <property type="nucleotide sequence ID" value="NZ_FXTJ01000006.1"/>
</dbReference>
<keyword evidence="2" id="KW-0808">Transferase</keyword>
<feature type="domain" description="Methyltransferase type 11" evidence="1">
    <location>
        <begin position="42"/>
        <end position="135"/>
    </location>
</feature>
<dbReference type="InterPro" id="IPR013216">
    <property type="entry name" value="Methyltransf_11"/>
</dbReference>
<evidence type="ECO:0000259" key="1">
    <source>
        <dbReference type="Pfam" id="PF08241"/>
    </source>
</evidence>